<dbReference type="AlphaFoldDB" id="A0AAV4X9J6"/>
<dbReference type="EMBL" id="BPLR01017356">
    <property type="protein sequence ID" value="GIY90860.1"/>
    <property type="molecule type" value="Genomic_DNA"/>
</dbReference>
<keyword evidence="2" id="KW-1185">Reference proteome</keyword>
<comment type="caution">
    <text evidence="1">The sequence shown here is derived from an EMBL/GenBank/DDBJ whole genome shotgun (WGS) entry which is preliminary data.</text>
</comment>
<evidence type="ECO:0000313" key="1">
    <source>
        <dbReference type="EMBL" id="GIY90860.1"/>
    </source>
</evidence>
<proteinExistence type="predicted"/>
<reference evidence="1 2" key="1">
    <citation type="submission" date="2021-06" db="EMBL/GenBank/DDBJ databases">
        <title>Caerostris extrusa draft genome.</title>
        <authorList>
            <person name="Kono N."/>
            <person name="Arakawa K."/>
        </authorList>
    </citation>
    <scope>NUCLEOTIDE SEQUENCE [LARGE SCALE GENOMIC DNA]</scope>
</reference>
<evidence type="ECO:0000313" key="2">
    <source>
        <dbReference type="Proteomes" id="UP001054945"/>
    </source>
</evidence>
<sequence>MVTFSVVPIYIYASIKTAKVEQQKEVDKNLPILHESPPTSVKEKKKPLNDNWDRHLNFKGFCSMANYSLESADSFSKSLYGKLQNVVQINPIACEEGNLVFCIYSSIEEDIVFNFLSVCVTTSGILSKCVPK</sequence>
<organism evidence="1 2">
    <name type="scientific">Caerostris extrusa</name>
    <name type="common">Bark spider</name>
    <name type="synonym">Caerostris bankana</name>
    <dbReference type="NCBI Taxonomy" id="172846"/>
    <lineage>
        <taxon>Eukaryota</taxon>
        <taxon>Metazoa</taxon>
        <taxon>Ecdysozoa</taxon>
        <taxon>Arthropoda</taxon>
        <taxon>Chelicerata</taxon>
        <taxon>Arachnida</taxon>
        <taxon>Araneae</taxon>
        <taxon>Araneomorphae</taxon>
        <taxon>Entelegynae</taxon>
        <taxon>Araneoidea</taxon>
        <taxon>Araneidae</taxon>
        <taxon>Caerostris</taxon>
    </lineage>
</organism>
<name>A0AAV4X9J6_CAEEX</name>
<gene>
    <name evidence="1" type="ORF">CEXT_172221</name>
</gene>
<dbReference type="Proteomes" id="UP001054945">
    <property type="component" value="Unassembled WGS sequence"/>
</dbReference>
<protein>
    <submittedName>
        <fullName evidence="1">Uncharacterized protein</fullName>
    </submittedName>
</protein>
<accession>A0AAV4X9J6</accession>